<evidence type="ECO:0000313" key="3">
    <source>
        <dbReference type="Proteomes" id="UP000229263"/>
    </source>
</evidence>
<comment type="caution">
    <text evidence="2">The sequence shown here is derived from an EMBL/GenBank/DDBJ whole genome shotgun (WGS) entry which is preliminary data.</text>
</comment>
<evidence type="ECO:0000313" key="2">
    <source>
        <dbReference type="EMBL" id="PJJ45002.1"/>
    </source>
</evidence>
<accession>A0ABX4N0E8</accession>
<feature type="region of interest" description="Disordered" evidence="1">
    <location>
        <begin position="1"/>
        <end position="27"/>
    </location>
</feature>
<feature type="compositionally biased region" description="Polar residues" evidence="1">
    <location>
        <begin position="1"/>
        <end position="15"/>
    </location>
</feature>
<reference evidence="2 3" key="1">
    <citation type="submission" date="2017-11" db="EMBL/GenBank/DDBJ databases">
        <title>Sequencing the genomes of 1000 actinobacteria strains.</title>
        <authorList>
            <person name="Klenk H.-P."/>
        </authorList>
    </citation>
    <scope>NUCLEOTIDE SEQUENCE [LARGE SCALE GENOMIC DNA]</scope>
    <source>
        <strain evidence="2 3">DSM 12798</strain>
    </source>
</reference>
<keyword evidence="3" id="KW-1185">Reference proteome</keyword>
<proteinExistence type="predicted"/>
<sequence>MKLSSPRRNNMSTSVKYRFEKLRSIKR</sequence>
<name>A0ABX4N0E8_9MICC</name>
<feature type="compositionally biased region" description="Basic and acidic residues" evidence="1">
    <location>
        <begin position="17"/>
        <end position="27"/>
    </location>
</feature>
<evidence type="ECO:0000256" key="1">
    <source>
        <dbReference type="SAM" id="MobiDB-lite"/>
    </source>
</evidence>
<dbReference type="EMBL" id="PGEY01000001">
    <property type="protein sequence ID" value="PJJ45002.1"/>
    <property type="molecule type" value="Genomic_DNA"/>
</dbReference>
<dbReference type="Proteomes" id="UP000229263">
    <property type="component" value="Unassembled WGS sequence"/>
</dbReference>
<protein>
    <submittedName>
        <fullName evidence="2">Uncharacterized protein</fullName>
    </submittedName>
</protein>
<gene>
    <name evidence="2" type="ORF">ATK23_2254</name>
</gene>
<organism evidence="2 3">
    <name type="scientific">Glutamicibacter mysorens</name>
    <dbReference type="NCBI Taxonomy" id="257984"/>
    <lineage>
        <taxon>Bacteria</taxon>
        <taxon>Bacillati</taxon>
        <taxon>Actinomycetota</taxon>
        <taxon>Actinomycetes</taxon>
        <taxon>Micrococcales</taxon>
        <taxon>Micrococcaceae</taxon>
        <taxon>Glutamicibacter</taxon>
    </lineage>
</organism>